<sequence length="392" mass="45191">MCKGVQLTHLCFADDLLVFSNGSNSGLFELQRILAQFKKLSGLKSNPSKCEIFFGGIDKDERKVRASRFGYQLGEFPVRYLGVPLISGKLSVAACRPLIDKLLARVKSWQAKSISYAGRIELVGAVLYSITQFWMSIFLLPKSLIKEVEKICSHFVWGVGSGMKLRANVAWQKLAYPKKEGGLGFRDMYSWNRACMIRHIWLILLQEGSIWVAWVIRYKLKGRDLWSYTCTSASWNWKKLLKLRSKVESLISVRSGALLIDNTIMPRYSIRKIWKLIRPCQQRVPWWTILWKGVTIPRNRIITWLLIRGSINTKRKMLKWGFSGDVSCCLCKIGIDDRDHLYVQCMFSRQMFAALFCRYLQMPMVRNWDELMAFLIRKLGGSTEAAESGRAI</sequence>
<dbReference type="AlphaFoldDB" id="A0AAV2D6W7"/>
<dbReference type="InterPro" id="IPR026960">
    <property type="entry name" value="RVT-Znf"/>
</dbReference>
<evidence type="ECO:0000313" key="3">
    <source>
        <dbReference type="Proteomes" id="UP001497516"/>
    </source>
</evidence>
<dbReference type="EMBL" id="OZ034815">
    <property type="protein sequence ID" value="CAL1367519.1"/>
    <property type="molecule type" value="Genomic_DNA"/>
</dbReference>
<dbReference type="Pfam" id="PF00078">
    <property type="entry name" value="RVT_1"/>
    <property type="match status" value="1"/>
</dbReference>
<protein>
    <recommendedName>
        <fullName evidence="1">Reverse transcriptase domain-containing protein</fullName>
    </recommendedName>
</protein>
<dbReference type="InterPro" id="IPR000477">
    <property type="entry name" value="RT_dom"/>
</dbReference>
<reference evidence="2 3" key="1">
    <citation type="submission" date="2024-04" db="EMBL/GenBank/DDBJ databases">
        <authorList>
            <person name="Fracassetti M."/>
        </authorList>
    </citation>
    <scope>NUCLEOTIDE SEQUENCE [LARGE SCALE GENOMIC DNA]</scope>
</reference>
<organism evidence="2 3">
    <name type="scientific">Linum trigynum</name>
    <dbReference type="NCBI Taxonomy" id="586398"/>
    <lineage>
        <taxon>Eukaryota</taxon>
        <taxon>Viridiplantae</taxon>
        <taxon>Streptophyta</taxon>
        <taxon>Embryophyta</taxon>
        <taxon>Tracheophyta</taxon>
        <taxon>Spermatophyta</taxon>
        <taxon>Magnoliopsida</taxon>
        <taxon>eudicotyledons</taxon>
        <taxon>Gunneridae</taxon>
        <taxon>Pentapetalae</taxon>
        <taxon>rosids</taxon>
        <taxon>fabids</taxon>
        <taxon>Malpighiales</taxon>
        <taxon>Linaceae</taxon>
        <taxon>Linum</taxon>
    </lineage>
</organism>
<dbReference type="Proteomes" id="UP001497516">
    <property type="component" value="Chromosome 2"/>
</dbReference>
<dbReference type="Pfam" id="PF13966">
    <property type="entry name" value="zf-RVT"/>
    <property type="match status" value="1"/>
</dbReference>
<feature type="domain" description="Reverse transcriptase" evidence="1">
    <location>
        <begin position="1"/>
        <end position="85"/>
    </location>
</feature>
<accession>A0AAV2D6W7</accession>
<evidence type="ECO:0000313" key="2">
    <source>
        <dbReference type="EMBL" id="CAL1367519.1"/>
    </source>
</evidence>
<dbReference type="PANTHER" id="PTHR33116">
    <property type="entry name" value="REVERSE TRANSCRIPTASE ZINC-BINDING DOMAIN-CONTAINING PROTEIN-RELATED-RELATED"/>
    <property type="match status" value="1"/>
</dbReference>
<dbReference type="PANTHER" id="PTHR33116:SF80">
    <property type="entry name" value="REVERSE TRANSCRIPTASE ZINC-BINDING DOMAIN-CONTAINING PROTEIN"/>
    <property type="match status" value="1"/>
</dbReference>
<keyword evidence="3" id="KW-1185">Reference proteome</keyword>
<dbReference type="PROSITE" id="PS50878">
    <property type="entry name" value="RT_POL"/>
    <property type="match status" value="1"/>
</dbReference>
<name>A0AAV2D6W7_9ROSI</name>
<evidence type="ECO:0000259" key="1">
    <source>
        <dbReference type="PROSITE" id="PS50878"/>
    </source>
</evidence>
<proteinExistence type="predicted"/>
<gene>
    <name evidence="2" type="ORF">LTRI10_LOCUS11145</name>
</gene>